<dbReference type="AlphaFoldDB" id="A0A6B0TWF9"/>
<organism evidence="2">
    <name type="scientific">Ixodes ricinus</name>
    <name type="common">Common tick</name>
    <name type="synonym">Acarus ricinus</name>
    <dbReference type="NCBI Taxonomy" id="34613"/>
    <lineage>
        <taxon>Eukaryota</taxon>
        <taxon>Metazoa</taxon>
        <taxon>Ecdysozoa</taxon>
        <taxon>Arthropoda</taxon>
        <taxon>Chelicerata</taxon>
        <taxon>Arachnida</taxon>
        <taxon>Acari</taxon>
        <taxon>Parasitiformes</taxon>
        <taxon>Ixodida</taxon>
        <taxon>Ixodoidea</taxon>
        <taxon>Ixodidae</taxon>
        <taxon>Ixodinae</taxon>
        <taxon>Ixodes</taxon>
    </lineage>
</organism>
<reference evidence="2" key="1">
    <citation type="submission" date="2019-12" db="EMBL/GenBank/DDBJ databases">
        <title>An insight into the sialome of adult female Ixodes ricinus ticks feeding for 6 days.</title>
        <authorList>
            <person name="Perner J."/>
            <person name="Ribeiro J.M.C."/>
        </authorList>
    </citation>
    <scope>NUCLEOTIDE SEQUENCE</scope>
    <source>
        <strain evidence="2">Semi-engorged</strain>
        <tissue evidence="2">Salivary glands</tissue>
    </source>
</reference>
<proteinExistence type="predicted"/>
<evidence type="ECO:0000313" key="2">
    <source>
        <dbReference type="EMBL" id="MXU82211.1"/>
    </source>
</evidence>
<feature type="chain" id="PRO_5025576019" evidence="1">
    <location>
        <begin position="20"/>
        <end position="67"/>
    </location>
</feature>
<keyword evidence="1" id="KW-0732">Signal</keyword>
<feature type="signal peptide" evidence="1">
    <location>
        <begin position="1"/>
        <end position="19"/>
    </location>
</feature>
<accession>A0A6B0TWF9</accession>
<name>A0A6B0TWF9_IXORI</name>
<dbReference type="EMBL" id="GIFC01000128">
    <property type="protein sequence ID" value="MXU82211.1"/>
    <property type="molecule type" value="Transcribed_RNA"/>
</dbReference>
<evidence type="ECO:0000256" key="1">
    <source>
        <dbReference type="SAM" id="SignalP"/>
    </source>
</evidence>
<sequence>MNVLPHLFFLALSSSSSYSISHREIKPRFFFSSSPSSDKGVPSDTLAEECPCSLTTLPNCNLTSLCF</sequence>
<protein>
    <submittedName>
        <fullName evidence="2">Putative secreted protein</fullName>
    </submittedName>
</protein>